<feature type="compositionally biased region" description="Polar residues" evidence="1">
    <location>
        <begin position="76"/>
        <end position="87"/>
    </location>
</feature>
<feature type="region of interest" description="Disordered" evidence="1">
    <location>
        <begin position="76"/>
        <end position="98"/>
    </location>
</feature>
<comment type="caution">
    <text evidence="2">The sequence shown here is derived from an EMBL/GenBank/DDBJ whole genome shotgun (WGS) entry which is preliminary data.</text>
</comment>
<protein>
    <submittedName>
        <fullName evidence="2">Uncharacterized protein</fullName>
    </submittedName>
</protein>
<proteinExistence type="predicted"/>
<evidence type="ECO:0000313" key="3">
    <source>
        <dbReference type="Proteomes" id="UP000287651"/>
    </source>
</evidence>
<reference evidence="2 3" key="1">
    <citation type="journal article" date="2014" name="Agronomy (Basel)">
        <title>A Draft Genome Sequence for Ensete ventricosum, the Drought-Tolerant Tree Against Hunger.</title>
        <authorList>
            <person name="Harrison J."/>
            <person name="Moore K.A."/>
            <person name="Paszkiewicz K."/>
            <person name="Jones T."/>
            <person name="Grant M."/>
            <person name="Ambacheew D."/>
            <person name="Muzemil S."/>
            <person name="Studholme D.J."/>
        </authorList>
    </citation>
    <scope>NUCLEOTIDE SEQUENCE [LARGE SCALE GENOMIC DNA]</scope>
</reference>
<dbReference type="Proteomes" id="UP000287651">
    <property type="component" value="Unassembled WGS sequence"/>
</dbReference>
<organism evidence="2 3">
    <name type="scientific">Ensete ventricosum</name>
    <name type="common">Abyssinian banana</name>
    <name type="synonym">Musa ensete</name>
    <dbReference type="NCBI Taxonomy" id="4639"/>
    <lineage>
        <taxon>Eukaryota</taxon>
        <taxon>Viridiplantae</taxon>
        <taxon>Streptophyta</taxon>
        <taxon>Embryophyta</taxon>
        <taxon>Tracheophyta</taxon>
        <taxon>Spermatophyta</taxon>
        <taxon>Magnoliopsida</taxon>
        <taxon>Liliopsida</taxon>
        <taxon>Zingiberales</taxon>
        <taxon>Musaceae</taxon>
        <taxon>Ensete</taxon>
    </lineage>
</organism>
<sequence length="98" mass="10527">METRLGEEDYQGGLVVSDSDGGGGGERESSDNGWEGGDNYRKKMLFKGRVRGSCTLVVGVLPFHALQDEALCQSSSATSACTMQGSHSPLRFPRREKG</sequence>
<evidence type="ECO:0000256" key="1">
    <source>
        <dbReference type="SAM" id="MobiDB-lite"/>
    </source>
</evidence>
<dbReference type="AlphaFoldDB" id="A0A426XXR5"/>
<evidence type="ECO:0000313" key="2">
    <source>
        <dbReference type="EMBL" id="RRT44348.1"/>
    </source>
</evidence>
<dbReference type="EMBL" id="AMZH03016519">
    <property type="protein sequence ID" value="RRT44348.1"/>
    <property type="molecule type" value="Genomic_DNA"/>
</dbReference>
<accession>A0A426XXR5</accession>
<feature type="region of interest" description="Disordered" evidence="1">
    <location>
        <begin position="1"/>
        <end position="38"/>
    </location>
</feature>
<gene>
    <name evidence="2" type="ORF">B296_00044656</name>
</gene>
<name>A0A426XXR5_ENSVE</name>